<dbReference type="InterPro" id="IPR002048">
    <property type="entry name" value="EF_hand_dom"/>
</dbReference>
<keyword evidence="4" id="KW-1185">Reference proteome</keyword>
<evidence type="ECO:0000259" key="2">
    <source>
        <dbReference type="PROSITE" id="PS50222"/>
    </source>
</evidence>
<evidence type="ECO:0000313" key="3">
    <source>
        <dbReference type="EMBL" id="ETO15580.1"/>
    </source>
</evidence>
<feature type="transmembrane region" description="Helical" evidence="1">
    <location>
        <begin position="36"/>
        <end position="58"/>
    </location>
</feature>
<evidence type="ECO:0000313" key="4">
    <source>
        <dbReference type="Proteomes" id="UP000023152"/>
    </source>
</evidence>
<dbReference type="AlphaFoldDB" id="X6MR49"/>
<protein>
    <submittedName>
        <fullName evidence="3">Mitochondrial Complex I, subunit 3-like protein</fullName>
    </submittedName>
</protein>
<dbReference type="EMBL" id="ASPP01018988">
    <property type="protein sequence ID" value="ETO15580.1"/>
    <property type="molecule type" value="Genomic_DNA"/>
</dbReference>
<accession>X6MR49</accession>
<proteinExistence type="predicted"/>
<gene>
    <name evidence="3" type="ORF">RFI_21785</name>
</gene>
<evidence type="ECO:0000256" key="1">
    <source>
        <dbReference type="SAM" id="Phobius"/>
    </source>
</evidence>
<organism evidence="3 4">
    <name type="scientific">Reticulomyxa filosa</name>
    <dbReference type="NCBI Taxonomy" id="46433"/>
    <lineage>
        <taxon>Eukaryota</taxon>
        <taxon>Sar</taxon>
        <taxon>Rhizaria</taxon>
        <taxon>Retaria</taxon>
        <taxon>Foraminifera</taxon>
        <taxon>Monothalamids</taxon>
        <taxon>Reticulomyxidae</taxon>
        <taxon>Reticulomyxa</taxon>
    </lineage>
</organism>
<dbReference type="PROSITE" id="PS00018">
    <property type="entry name" value="EF_HAND_1"/>
    <property type="match status" value="1"/>
</dbReference>
<keyword evidence="1" id="KW-0812">Transmembrane</keyword>
<keyword evidence="1" id="KW-0472">Membrane</keyword>
<reference evidence="3 4" key="1">
    <citation type="journal article" date="2013" name="Curr. Biol.">
        <title>The Genome of the Foraminiferan Reticulomyxa filosa.</title>
        <authorList>
            <person name="Glockner G."/>
            <person name="Hulsmann N."/>
            <person name="Schleicher M."/>
            <person name="Noegel A.A."/>
            <person name="Eichinger L."/>
            <person name="Gallinger C."/>
            <person name="Pawlowski J."/>
            <person name="Sierra R."/>
            <person name="Euteneuer U."/>
            <person name="Pillet L."/>
            <person name="Moustafa A."/>
            <person name="Platzer M."/>
            <person name="Groth M."/>
            <person name="Szafranski K."/>
            <person name="Schliwa M."/>
        </authorList>
    </citation>
    <scope>NUCLEOTIDE SEQUENCE [LARGE SCALE GENOMIC DNA]</scope>
</reference>
<feature type="transmembrane region" description="Helical" evidence="1">
    <location>
        <begin position="64"/>
        <end position="80"/>
    </location>
</feature>
<dbReference type="Proteomes" id="UP000023152">
    <property type="component" value="Unassembled WGS sequence"/>
</dbReference>
<name>X6MR49_RETFI</name>
<feature type="domain" description="EF-hand" evidence="2">
    <location>
        <begin position="145"/>
        <end position="168"/>
    </location>
</feature>
<comment type="caution">
    <text evidence="3">The sequence shown here is derived from an EMBL/GenBank/DDBJ whole genome shotgun (WGS) entry which is preliminary data.</text>
</comment>
<sequence length="187" mass="22203">MNDTKKKFFGTSIAIKIETKCQKICSPPLSSYFSMIIYFCFFFFIIFFLLSFAILFLFFHFFKILGNIIIYVCMLCAIEFEEEREDRKIKIKIKMDNVDEKELEDLIYVALCFFCTERDPDMPQPPREQCEPFVKKILQDLKPNLDENDDGVISREEFELFGKYLNQEYSKLKSEINEDKKNKGSGK</sequence>
<dbReference type="InterPro" id="IPR018247">
    <property type="entry name" value="EF_Hand_1_Ca_BS"/>
</dbReference>
<keyword evidence="1" id="KW-1133">Transmembrane helix</keyword>
<dbReference type="GO" id="GO:0005509">
    <property type="term" value="F:calcium ion binding"/>
    <property type="evidence" value="ECO:0007669"/>
    <property type="project" value="InterPro"/>
</dbReference>
<dbReference type="PROSITE" id="PS50222">
    <property type="entry name" value="EF_HAND_2"/>
    <property type="match status" value="1"/>
</dbReference>